<dbReference type="EMBL" id="BAEN01000032">
    <property type="protein sequence ID" value="GAC14059.1"/>
    <property type="molecule type" value="Genomic_DNA"/>
</dbReference>
<name>K6X060_9ALTE</name>
<dbReference type="SUPFAM" id="SSF89957">
    <property type="entry name" value="MTH1187/YkoF-like"/>
    <property type="match status" value="1"/>
</dbReference>
<dbReference type="Gene3D" id="3.30.70.930">
    <property type="match status" value="1"/>
</dbReference>
<dbReference type="InterPro" id="IPR029756">
    <property type="entry name" value="MTH1187/YkoF-like"/>
</dbReference>
<dbReference type="RefSeq" id="WP_008843875.1">
    <property type="nucleotide sequence ID" value="NZ_BAEN01000032.1"/>
</dbReference>
<sequence length="85" mass="9585">MKSVVEISLYPLNQQYIAPIQGFIDRLNSYPQLTISTSETSTIVRGDMTEVMEILNTEMQKTYEQVGQAIFVCKFLNGDAMGESK</sequence>
<evidence type="ECO:0000313" key="3">
    <source>
        <dbReference type="Proteomes" id="UP000006334"/>
    </source>
</evidence>
<feature type="domain" description="Thiamin/hydroxymethyl pyrimidine-binding YkoF putative" evidence="1">
    <location>
        <begin position="5"/>
        <end position="68"/>
    </location>
</feature>
<evidence type="ECO:0000259" key="1">
    <source>
        <dbReference type="Pfam" id="PF07615"/>
    </source>
</evidence>
<protein>
    <recommendedName>
        <fullName evidence="1">Thiamin/hydroxymethyl pyrimidine-binding YkoF putative domain-containing protein</fullName>
    </recommendedName>
</protein>
<dbReference type="STRING" id="1127673.GLIP_1424"/>
<dbReference type="OrthoDB" id="164222at2"/>
<organism evidence="2 3">
    <name type="scientific">Aliiglaciecola lipolytica E3</name>
    <dbReference type="NCBI Taxonomy" id="1127673"/>
    <lineage>
        <taxon>Bacteria</taxon>
        <taxon>Pseudomonadati</taxon>
        <taxon>Pseudomonadota</taxon>
        <taxon>Gammaproteobacteria</taxon>
        <taxon>Alteromonadales</taxon>
        <taxon>Alteromonadaceae</taxon>
        <taxon>Aliiglaciecola</taxon>
    </lineage>
</organism>
<gene>
    <name evidence="2" type="ORF">GLIP_1424</name>
</gene>
<dbReference type="AlphaFoldDB" id="K6X060"/>
<comment type="caution">
    <text evidence="2">The sequence shown here is derived from an EMBL/GenBank/DDBJ whole genome shotgun (WGS) entry which is preliminary data.</text>
</comment>
<dbReference type="InterPro" id="IPR011522">
    <property type="entry name" value="Thiamin/HMP-bd_put_YkoF"/>
</dbReference>
<evidence type="ECO:0000313" key="2">
    <source>
        <dbReference type="EMBL" id="GAC14059.1"/>
    </source>
</evidence>
<keyword evidence="3" id="KW-1185">Reference proteome</keyword>
<accession>K6X060</accession>
<reference evidence="2 3" key="1">
    <citation type="journal article" date="2017" name="Antonie Van Leeuwenhoek">
        <title>Rhizobium rhizosphaerae sp. nov., a novel species isolated from rice rhizosphere.</title>
        <authorList>
            <person name="Zhao J.J."/>
            <person name="Zhang J."/>
            <person name="Zhang R.J."/>
            <person name="Zhang C.W."/>
            <person name="Yin H.Q."/>
            <person name="Zhang X.X."/>
        </authorList>
    </citation>
    <scope>NUCLEOTIDE SEQUENCE [LARGE SCALE GENOMIC DNA]</scope>
    <source>
        <strain evidence="2 3">E3</strain>
    </source>
</reference>
<dbReference type="Pfam" id="PF07615">
    <property type="entry name" value="Ykof"/>
    <property type="match status" value="1"/>
</dbReference>
<dbReference type="eggNOG" id="COG0011">
    <property type="taxonomic scope" value="Bacteria"/>
</dbReference>
<proteinExistence type="predicted"/>
<dbReference type="Proteomes" id="UP000006334">
    <property type="component" value="Unassembled WGS sequence"/>
</dbReference>